<dbReference type="EMBL" id="BRXW01000241">
    <property type="protein sequence ID" value="GMI16005.1"/>
    <property type="molecule type" value="Genomic_DNA"/>
</dbReference>
<name>A0A9W7FPW0_9STRA</name>
<proteinExistence type="predicted"/>
<evidence type="ECO:0000256" key="2">
    <source>
        <dbReference type="SAM" id="MobiDB-lite"/>
    </source>
</evidence>
<evidence type="ECO:0000313" key="4">
    <source>
        <dbReference type="Proteomes" id="UP001165122"/>
    </source>
</evidence>
<gene>
    <name evidence="3" type="ORF">TrLO_g2071</name>
</gene>
<reference evidence="4" key="1">
    <citation type="journal article" date="2023" name="Commun. Biol.">
        <title>Genome analysis of Parmales, the sister group of diatoms, reveals the evolutionary specialization of diatoms from phago-mixotrophs to photoautotrophs.</title>
        <authorList>
            <person name="Ban H."/>
            <person name="Sato S."/>
            <person name="Yoshikawa S."/>
            <person name="Yamada K."/>
            <person name="Nakamura Y."/>
            <person name="Ichinomiya M."/>
            <person name="Sato N."/>
            <person name="Blanc-Mathieu R."/>
            <person name="Endo H."/>
            <person name="Kuwata A."/>
            <person name="Ogata H."/>
        </authorList>
    </citation>
    <scope>NUCLEOTIDE SEQUENCE [LARGE SCALE GENOMIC DNA]</scope>
    <source>
        <strain evidence="4">NIES 3700</strain>
    </source>
</reference>
<keyword evidence="1" id="KW-0175">Coiled coil</keyword>
<evidence type="ECO:0000313" key="3">
    <source>
        <dbReference type="EMBL" id="GMI16005.1"/>
    </source>
</evidence>
<dbReference type="AlphaFoldDB" id="A0A9W7FPW0"/>
<evidence type="ECO:0000256" key="1">
    <source>
        <dbReference type="SAM" id="Coils"/>
    </source>
</evidence>
<keyword evidence="4" id="KW-1185">Reference proteome</keyword>
<protein>
    <submittedName>
        <fullName evidence="3">Uncharacterized protein</fullName>
    </submittedName>
</protein>
<feature type="coiled-coil region" evidence="1">
    <location>
        <begin position="48"/>
        <end position="105"/>
    </location>
</feature>
<dbReference type="OrthoDB" id="10371616at2759"/>
<comment type="caution">
    <text evidence="3">The sequence shown here is derived from an EMBL/GenBank/DDBJ whole genome shotgun (WGS) entry which is preliminary data.</text>
</comment>
<dbReference type="Proteomes" id="UP001165122">
    <property type="component" value="Unassembled WGS sequence"/>
</dbReference>
<feature type="compositionally biased region" description="Basic and acidic residues" evidence="2">
    <location>
        <begin position="113"/>
        <end position="129"/>
    </location>
</feature>
<accession>A0A9W7FPW0</accession>
<organism evidence="3 4">
    <name type="scientific">Triparma laevis f. longispina</name>
    <dbReference type="NCBI Taxonomy" id="1714387"/>
    <lineage>
        <taxon>Eukaryota</taxon>
        <taxon>Sar</taxon>
        <taxon>Stramenopiles</taxon>
        <taxon>Ochrophyta</taxon>
        <taxon>Bolidophyceae</taxon>
        <taxon>Parmales</taxon>
        <taxon>Triparmaceae</taxon>
        <taxon>Triparma</taxon>
    </lineage>
</organism>
<sequence>MDKLNNVGGAALAKAYVELKAEKENIQTQLSDRCHRLVVESDEKDVIIEDLKNRISHLRRDNQKNKILCEVDDWKELVNSLQIDRDQQKVEIEQLKLRVETKQSSSGDIGDIDAQKMTRGSEQRSDFRSPPRTARNTATAYPSSNGVSCFMMVLWALQDCATTMWIGLTMLKAGPPKFKVDAETAEVDTVMII</sequence>
<feature type="region of interest" description="Disordered" evidence="2">
    <location>
        <begin position="105"/>
        <end position="140"/>
    </location>
</feature>